<evidence type="ECO:0000256" key="1">
    <source>
        <dbReference type="ARBA" id="ARBA00006538"/>
    </source>
</evidence>
<dbReference type="EMBL" id="BOPH01000082">
    <property type="protein sequence ID" value="GIJ70798.1"/>
    <property type="molecule type" value="Genomic_DNA"/>
</dbReference>
<dbReference type="AlphaFoldDB" id="A0A8J4EDP5"/>
<dbReference type="Gene3D" id="2.60.40.2240">
    <property type="entry name" value="Acyl-CoA thioester hydrolase/BAAT N-terminal domain"/>
    <property type="match status" value="1"/>
</dbReference>
<keyword evidence="6" id="KW-1185">Reference proteome</keyword>
<dbReference type="Pfam" id="PF08840">
    <property type="entry name" value="BAAT_C"/>
    <property type="match status" value="1"/>
</dbReference>
<name>A0A8J4EDP5_9ACTN</name>
<dbReference type="InterPro" id="IPR016662">
    <property type="entry name" value="Acyl-CoA_thioEstase_long-chain"/>
</dbReference>
<dbReference type="GO" id="GO:0006631">
    <property type="term" value="P:fatty acid metabolic process"/>
    <property type="evidence" value="ECO:0007669"/>
    <property type="project" value="TreeGrafter"/>
</dbReference>
<dbReference type="Pfam" id="PF04775">
    <property type="entry name" value="Bile_Hydr_Trans"/>
    <property type="match status" value="1"/>
</dbReference>
<evidence type="ECO:0000256" key="2">
    <source>
        <dbReference type="PIRSR" id="PIRSR016521-1"/>
    </source>
</evidence>
<dbReference type="InterPro" id="IPR029058">
    <property type="entry name" value="AB_hydrolase_fold"/>
</dbReference>
<evidence type="ECO:0000259" key="4">
    <source>
        <dbReference type="Pfam" id="PF08840"/>
    </source>
</evidence>
<feature type="active site" description="Charge relay system" evidence="2">
    <location>
        <position position="373"/>
    </location>
</feature>
<dbReference type="PANTHER" id="PTHR10824:SF4">
    <property type="entry name" value="ACYL-COENZYME A THIOESTERASE 1-LIKE"/>
    <property type="match status" value="1"/>
</dbReference>
<dbReference type="PANTHER" id="PTHR10824">
    <property type="entry name" value="ACYL-COENZYME A THIOESTERASE-RELATED"/>
    <property type="match status" value="1"/>
</dbReference>
<protein>
    <submittedName>
        <fullName evidence="5">Palmitoyl-CoA hydrolase</fullName>
    </submittedName>
</protein>
<sequence>MRIDVSPARPNLDTELHVRVVDAPPGAPVTLRATQRDLRGCRWQSTNVFTAGADGTVDLTRDGPVDGSYDGVDAMGPIWSMRPLDEPTFDGPVDVRQPAELDLDASAEGAEPATASVRRRRIPDGLVRTEVRDGGPVGVMYHPAGGSRLTAVIMLAGAEAGIHEDDAALLAAHGFAVLALALAGVPGRPPTLQDIPVEYAGLAIDHLRALPFVHPDRLAVIGGSKGGEAALLIGATYPAVTGVVSVVGSGVMIAGITQDVMTGSFLDILRTPVANWTLNGEPLPYVPTVVTPELEKLVADGAPVQLRLAFEPGLTPDVVARATIPVERINGPVLLLAGELDGSGGPVFHQIAADRLAAHGHPHEHVVYPGAGHLIAGPPYAPTTLTVVRVAGVACDYGGDPVSNARARADAWRRTREFLAAL</sequence>
<feature type="active site" description="Charge relay system" evidence="2">
    <location>
        <position position="341"/>
    </location>
</feature>
<organism evidence="5 6">
    <name type="scientific">Virgisporangium ochraceum</name>
    <dbReference type="NCBI Taxonomy" id="65505"/>
    <lineage>
        <taxon>Bacteria</taxon>
        <taxon>Bacillati</taxon>
        <taxon>Actinomycetota</taxon>
        <taxon>Actinomycetes</taxon>
        <taxon>Micromonosporales</taxon>
        <taxon>Micromonosporaceae</taxon>
        <taxon>Virgisporangium</taxon>
    </lineage>
</organism>
<evidence type="ECO:0000313" key="6">
    <source>
        <dbReference type="Proteomes" id="UP000635606"/>
    </source>
</evidence>
<dbReference type="GO" id="GO:0047617">
    <property type="term" value="F:fatty acyl-CoA hydrolase activity"/>
    <property type="evidence" value="ECO:0007669"/>
    <property type="project" value="TreeGrafter"/>
</dbReference>
<gene>
    <name evidence="5" type="ORF">Voc01_057150</name>
</gene>
<dbReference type="GO" id="GO:0006637">
    <property type="term" value="P:acyl-CoA metabolic process"/>
    <property type="evidence" value="ECO:0007669"/>
    <property type="project" value="InterPro"/>
</dbReference>
<reference evidence="5" key="1">
    <citation type="submission" date="2021-01" db="EMBL/GenBank/DDBJ databases">
        <title>Whole genome shotgun sequence of Virgisporangium ochraceum NBRC 16418.</title>
        <authorList>
            <person name="Komaki H."/>
            <person name="Tamura T."/>
        </authorList>
    </citation>
    <scope>NUCLEOTIDE SEQUENCE</scope>
    <source>
        <strain evidence="5">NBRC 16418</strain>
    </source>
</reference>
<proteinExistence type="inferred from homology"/>
<accession>A0A8J4EDP5</accession>
<dbReference type="SUPFAM" id="SSF53474">
    <property type="entry name" value="alpha/beta-Hydrolases"/>
    <property type="match status" value="1"/>
</dbReference>
<comment type="similarity">
    <text evidence="1">Belongs to the C/M/P thioester hydrolase family.</text>
</comment>
<comment type="caution">
    <text evidence="5">The sequence shown here is derived from an EMBL/GenBank/DDBJ whole genome shotgun (WGS) entry which is preliminary data.</text>
</comment>
<dbReference type="RefSeq" id="WP_203930689.1">
    <property type="nucleotide sequence ID" value="NZ_BOPH01000082.1"/>
</dbReference>
<dbReference type="InterPro" id="IPR014940">
    <property type="entry name" value="BAAT_C"/>
</dbReference>
<evidence type="ECO:0000259" key="3">
    <source>
        <dbReference type="Pfam" id="PF04775"/>
    </source>
</evidence>
<keyword evidence="5" id="KW-0378">Hydrolase</keyword>
<evidence type="ECO:0000313" key="5">
    <source>
        <dbReference type="EMBL" id="GIJ70798.1"/>
    </source>
</evidence>
<feature type="domain" description="BAAT/Acyl-CoA thioester hydrolase C-terminal" evidence="4">
    <location>
        <begin position="195"/>
        <end position="419"/>
    </location>
</feature>
<dbReference type="Proteomes" id="UP000635606">
    <property type="component" value="Unassembled WGS sequence"/>
</dbReference>
<dbReference type="InterPro" id="IPR006862">
    <property type="entry name" value="Thio_Ohase/aa_AcTrfase"/>
</dbReference>
<feature type="domain" description="Acyl-CoA thioester hydrolase/bile acid-CoA amino acid N-acetyltransferase" evidence="3">
    <location>
        <begin position="13"/>
        <end position="132"/>
    </location>
</feature>
<dbReference type="Gene3D" id="3.40.50.1820">
    <property type="entry name" value="alpha/beta hydrolase"/>
    <property type="match status" value="1"/>
</dbReference>
<dbReference type="PIRSF" id="PIRSF016521">
    <property type="entry name" value="Acyl-CoA_hydro"/>
    <property type="match status" value="1"/>
</dbReference>
<dbReference type="InterPro" id="IPR042490">
    <property type="entry name" value="Thio_Ohase/BAAT_N"/>
</dbReference>
<feature type="active site" description="Charge relay system" evidence="2">
    <location>
        <position position="224"/>
    </location>
</feature>